<evidence type="ECO:0000313" key="2">
    <source>
        <dbReference type="EMBL" id="NIJ16489.1"/>
    </source>
</evidence>
<keyword evidence="3" id="KW-1185">Reference proteome</keyword>
<organism evidence="2 3">
    <name type="scientific">Sphingobium vermicomposti</name>
    <dbReference type="NCBI Taxonomy" id="529005"/>
    <lineage>
        <taxon>Bacteria</taxon>
        <taxon>Pseudomonadati</taxon>
        <taxon>Pseudomonadota</taxon>
        <taxon>Alphaproteobacteria</taxon>
        <taxon>Sphingomonadales</taxon>
        <taxon>Sphingomonadaceae</taxon>
        <taxon>Sphingobium</taxon>
    </lineage>
</organism>
<keyword evidence="1" id="KW-0732">Signal</keyword>
<dbReference type="PROSITE" id="PS51318">
    <property type="entry name" value="TAT"/>
    <property type="match status" value="1"/>
</dbReference>
<reference evidence="2 3" key="1">
    <citation type="submission" date="2020-03" db="EMBL/GenBank/DDBJ databases">
        <title>Genomic Encyclopedia of Type Strains, Phase IV (KMG-IV): sequencing the most valuable type-strain genomes for metagenomic binning, comparative biology and taxonomic classification.</title>
        <authorList>
            <person name="Goeker M."/>
        </authorList>
    </citation>
    <scope>NUCLEOTIDE SEQUENCE [LARGE SCALE GENOMIC DNA]</scope>
    <source>
        <strain evidence="2 3">DSM 21299</strain>
    </source>
</reference>
<evidence type="ECO:0000313" key="3">
    <source>
        <dbReference type="Proteomes" id="UP000576821"/>
    </source>
</evidence>
<evidence type="ECO:0008006" key="4">
    <source>
        <dbReference type="Google" id="ProtNLM"/>
    </source>
</evidence>
<dbReference type="Proteomes" id="UP000576821">
    <property type="component" value="Unassembled WGS sequence"/>
</dbReference>
<feature type="chain" id="PRO_5032508506" description="Secreted protein" evidence="1">
    <location>
        <begin position="31"/>
        <end position="218"/>
    </location>
</feature>
<proteinExistence type="predicted"/>
<gene>
    <name evidence="2" type="ORF">FHS54_001455</name>
</gene>
<feature type="signal peptide" evidence="1">
    <location>
        <begin position="1"/>
        <end position="30"/>
    </location>
</feature>
<name>A0A846M3K4_9SPHN</name>
<evidence type="ECO:0000256" key="1">
    <source>
        <dbReference type="SAM" id="SignalP"/>
    </source>
</evidence>
<dbReference type="AlphaFoldDB" id="A0A846M3K4"/>
<dbReference type="InterPro" id="IPR006311">
    <property type="entry name" value="TAT_signal"/>
</dbReference>
<dbReference type="RefSeq" id="WP_167303106.1">
    <property type="nucleotide sequence ID" value="NZ_JAASQR010000002.1"/>
</dbReference>
<protein>
    <recommendedName>
        <fullName evidence="4">Secreted protein</fullName>
    </recommendedName>
</protein>
<dbReference type="EMBL" id="JAASQR010000002">
    <property type="protein sequence ID" value="NIJ16489.1"/>
    <property type="molecule type" value="Genomic_DNA"/>
</dbReference>
<accession>A0A846M3K4</accession>
<comment type="caution">
    <text evidence="2">The sequence shown here is derived from an EMBL/GenBank/DDBJ whole genome shotgun (WGS) entry which is preliminary data.</text>
</comment>
<sequence>MSEVSTSRRNVMRALAIVPAVIAAPAVATAMTSVARPDATPSRAITDAISDYHKAANQENAWHDRAYAPAWKACKAEVAKIPHLTTETRHECGGKLVQWSTDCQSNLVEARHCREVINEGHRLAKSYLALLEEFEEKLAWRASQERRIHQRHSMDALDREQDRLTDISCRAMRTVEHFPVTTVADLIAKVEFIQETEGQVDNDEVLTDLRRIAGKALS</sequence>